<feature type="compositionally biased region" description="Basic and acidic residues" evidence="1">
    <location>
        <begin position="104"/>
        <end position="117"/>
    </location>
</feature>
<name>A0A1U7XYF8_NICSY</name>
<reference evidence="3" key="1">
    <citation type="journal article" date="2013" name="Genome Biol.">
        <title>Reference genomes and transcriptomes of Nicotiana sylvestris and Nicotiana tomentosiformis.</title>
        <authorList>
            <person name="Sierro N."/>
            <person name="Battey J.N."/>
            <person name="Ouadi S."/>
            <person name="Bovet L."/>
            <person name="Goepfert S."/>
            <person name="Bakaher N."/>
            <person name="Peitsch M.C."/>
            <person name="Ivanov N.V."/>
        </authorList>
    </citation>
    <scope>NUCLEOTIDE SEQUENCE [LARGE SCALE GENOMIC DNA]</scope>
</reference>
<feature type="non-terminal residue" evidence="4">
    <location>
        <position position="164"/>
    </location>
</feature>
<feature type="region of interest" description="Disordered" evidence="1">
    <location>
        <begin position="104"/>
        <end position="129"/>
    </location>
</feature>
<evidence type="ECO:0000313" key="3">
    <source>
        <dbReference type="Proteomes" id="UP000189701"/>
    </source>
</evidence>
<dbReference type="InterPro" id="IPR005162">
    <property type="entry name" value="Retrotrans_gag_dom"/>
</dbReference>
<dbReference type="Pfam" id="PF03732">
    <property type="entry name" value="Retrotrans_gag"/>
    <property type="match status" value="1"/>
</dbReference>
<proteinExistence type="predicted"/>
<dbReference type="RefSeq" id="XP_009795953.1">
    <property type="nucleotide sequence ID" value="XM_009797651.1"/>
</dbReference>
<reference evidence="4" key="2">
    <citation type="submission" date="2025-08" db="UniProtKB">
        <authorList>
            <consortium name="RefSeq"/>
        </authorList>
    </citation>
    <scope>IDENTIFICATION</scope>
    <source>
        <tissue evidence="4">Leaf</tissue>
    </source>
</reference>
<accession>A0A1U7XYF8</accession>
<organism evidence="3 4">
    <name type="scientific">Nicotiana sylvestris</name>
    <name type="common">Wood tobacco</name>
    <name type="synonym">South American tobacco</name>
    <dbReference type="NCBI Taxonomy" id="4096"/>
    <lineage>
        <taxon>Eukaryota</taxon>
        <taxon>Viridiplantae</taxon>
        <taxon>Streptophyta</taxon>
        <taxon>Embryophyta</taxon>
        <taxon>Tracheophyta</taxon>
        <taxon>Spermatophyta</taxon>
        <taxon>Magnoliopsida</taxon>
        <taxon>eudicotyledons</taxon>
        <taxon>Gunneridae</taxon>
        <taxon>Pentapetalae</taxon>
        <taxon>asterids</taxon>
        <taxon>lamiids</taxon>
        <taxon>Solanales</taxon>
        <taxon>Solanaceae</taxon>
        <taxon>Nicotianoideae</taxon>
        <taxon>Nicotianeae</taxon>
        <taxon>Nicotiana</taxon>
    </lineage>
</organism>
<keyword evidence="3" id="KW-1185">Reference proteome</keyword>
<evidence type="ECO:0000256" key="1">
    <source>
        <dbReference type="SAM" id="MobiDB-lite"/>
    </source>
</evidence>
<protein>
    <submittedName>
        <fullName evidence="4">Uncharacterized protein LOC104242574</fullName>
    </submittedName>
</protein>
<evidence type="ECO:0000313" key="4">
    <source>
        <dbReference type="RefSeq" id="XP_009795953.1"/>
    </source>
</evidence>
<dbReference type="AlphaFoldDB" id="A0A1U7XYF8"/>
<evidence type="ECO:0000259" key="2">
    <source>
        <dbReference type="Pfam" id="PF03732"/>
    </source>
</evidence>
<dbReference type="Proteomes" id="UP000189701">
    <property type="component" value="Unplaced"/>
</dbReference>
<sequence>MFLREFAPQSLRDAWSAEFEQLLQGTMSVSEYAVRFSDLSRHAPTLVSTVRERVCRFIEEPHHSSWTSMARELEIDILYQQTVSIARRVEGMLAREREREVRRGQEREDKWGHERVGVHGSRSTRTAQFPQPRQHRDCFECGDIIHMVRDCSRFWADVSQRGIQ</sequence>
<feature type="domain" description="Retrotransposon gag" evidence="2">
    <location>
        <begin position="2"/>
        <end position="56"/>
    </location>
</feature>
<gene>
    <name evidence="4" type="primary">LOC104242574</name>
</gene>